<dbReference type="Gene3D" id="1.10.10.10">
    <property type="entry name" value="Winged helix-like DNA-binding domain superfamily/Winged helix DNA-binding domain"/>
    <property type="match status" value="1"/>
</dbReference>
<dbReference type="SUPFAM" id="SSF46894">
    <property type="entry name" value="C-terminal effector domain of the bipartite response regulators"/>
    <property type="match status" value="1"/>
</dbReference>
<dbReference type="GO" id="GO:0005737">
    <property type="term" value="C:cytoplasm"/>
    <property type="evidence" value="ECO:0007669"/>
    <property type="project" value="TreeGrafter"/>
</dbReference>
<evidence type="ECO:0000256" key="2">
    <source>
        <dbReference type="ARBA" id="ARBA00022840"/>
    </source>
</evidence>
<dbReference type="Pfam" id="PF00196">
    <property type="entry name" value="GerE"/>
    <property type="match status" value="1"/>
</dbReference>
<proteinExistence type="predicted"/>
<keyword evidence="2" id="KW-0067">ATP-binding</keyword>
<dbReference type="InterPro" id="IPR036388">
    <property type="entry name" value="WH-like_DNA-bd_sf"/>
</dbReference>
<reference evidence="4 5" key="1">
    <citation type="submission" date="2021-01" db="EMBL/GenBank/DDBJ databases">
        <title>Whole genome shotgun sequence of Planotetraspora phitsanulokensis NBRC 104273.</title>
        <authorList>
            <person name="Komaki H."/>
            <person name="Tamura T."/>
        </authorList>
    </citation>
    <scope>NUCLEOTIDE SEQUENCE [LARGE SCALE GENOMIC DNA]</scope>
    <source>
        <strain evidence="4 5">NBRC 104273</strain>
    </source>
</reference>
<evidence type="ECO:0000313" key="5">
    <source>
        <dbReference type="Proteomes" id="UP000622547"/>
    </source>
</evidence>
<name>A0A8J3XJ18_9ACTN</name>
<dbReference type="GO" id="GO:0003677">
    <property type="term" value="F:DNA binding"/>
    <property type="evidence" value="ECO:0007669"/>
    <property type="project" value="InterPro"/>
</dbReference>
<comment type="caution">
    <text evidence="4">The sequence shown here is derived from an EMBL/GenBank/DDBJ whole genome shotgun (WGS) entry which is preliminary data.</text>
</comment>
<dbReference type="PANTHER" id="PTHR16305">
    <property type="entry name" value="TESTICULAR SOLUBLE ADENYLYL CYCLASE"/>
    <property type="match status" value="1"/>
</dbReference>
<dbReference type="SUPFAM" id="SSF48452">
    <property type="entry name" value="TPR-like"/>
    <property type="match status" value="1"/>
</dbReference>
<dbReference type="GO" id="GO:0006355">
    <property type="term" value="P:regulation of DNA-templated transcription"/>
    <property type="evidence" value="ECO:0007669"/>
    <property type="project" value="InterPro"/>
</dbReference>
<dbReference type="InterPro" id="IPR000792">
    <property type="entry name" value="Tscrpt_reg_LuxR_C"/>
</dbReference>
<dbReference type="PANTHER" id="PTHR16305:SF35">
    <property type="entry name" value="TRANSCRIPTIONAL ACTIVATOR DOMAIN"/>
    <property type="match status" value="1"/>
</dbReference>
<dbReference type="InterPro" id="IPR016032">
    <property type="entry name" value="Sig_transdc_resp-reg_C-effctor"/>
</dbReference>
<organism evidence="4 5">
    <name type="scientific">Planotetraspora phitsanulokensis</name>
    <dbReference type="NCBI Taxonomy" id="575192"/>
    <lineage>
        <taxon>Bacteria</taxon>
        <taxon>Bacillati</taxon>
        <taxon>Actinomycetota</taxon>
        <taxon>Actinomycetes</taxon>
        <taxon>Streptosporangiales</taxon>
        <taxon>Streptosporangiaceae</taxon>
        <taxon>Planotetraspora</taxon>
    </lineage>
</organism>
<evidence type="ECO:0000256" key="1">
    <source>
        <dbReference type="ARBA" id="ARBA00022741"/>
    </source>
</evidence>
<dbReference type="Gene3D" id="3.40.50.300">
    <property type="entry name" value="P-loop containing nucleotide triphosphate hydrolases"/>
    <property type="match status" value="1"/>
</dbReference>
<evidence type="ECO:0000259" key="3">
    <source>
        <dbReference type="PROSITE" id="PS50043"/>
    </source>
</evidence>
<gene>
    <name evidence="4" type="ORF">Pph01_77280</name>
</gene>
<dbReference type="PRINTS" id="PR00038">
    <property type="entry name" value="HTHLUXR"/>
</dbReference>
<keyword evidence="1" id="KW-0547">Nucleotide-binding</keyword>
<dbReference type="AlphaFoldDB" id="A0A8J3XJ18"/>
<protein>
    <submittedName>
        <fullName evidence="4">LuxR family transcriptional regulator</fullName>
    </submittedName>
</protein>
<dbReference type="SMART" id="SM00421">
    <property type="entry name" value="HTH_LUXR"/>
    <property type="match status" value="1"/>
</dbReference>
<dbReference type="SUPFAM" id="SSF52540">
    <property type="entry name" value="P-loop containing nucleoside triphosphate hydrolases"/>
    <property type="match status" value="1"/>
</dbReference>
<dbReference type="InterPro" id="IPR027417">
    <property type="entry name" value="P-loop_NTPase"/>
</dbReference>
<dbReference type="PROSITE" id="PS50043">
    <property type="entry name" value="HTH_LUXR_2"/>
    <property type="match status" value="1"/>
</dbReference>
<dbReference type="RefSeq" id="WP_204078157.1">
    <property type="nucleotide sequence ID" value="NZ_BAABHI010000009.1"/>
</dbReference>
<dbReference type="CDD" id="cd06170">
    <property type="entry name" value="LuxR_C_like"/>
    <property type="match status" value="1"/>
</dbReference>
<sequence length="958" mass="102551">MARTGRTALIGRSAELDQLTGVLDAAASGLAGVALVGGDAGIGKTRLIAELCERARQRGFVSLVGQCAELGDALPYMPLADALRGAMAEPDGPAARAIRARPVLERLLPGGDPGSADLTTGALAQQRLFGSVLDMLAEVASERPVLFVVEDLHWADHSTRDLLVFLTRMLQRERVCLVGTYRSDDLHRRHPLRPVLVQLQRLPLVTSVELRPLGNDSMAEYLLALDETDIGVIGGVVERAGGNPFFAEELLAASADHTRLPGTLSDLLLARVESLPDTAGQVLRVAAVAGRGVGHDLLRDATGLDDLPLEEALREIVSRGLLTASRDGYVFRHALLQEAVYDDLLPGERTRLHATFAELLAGRGDSPAELAHHHLASHDLPGAFRSSVEAARLAAELGAPAEAHRHFERALEIWDKVADAEDLAGETRARLALDSAAAAAASGEYRRAISQLQGLRRLADDPVLIAETDERIAYYRIDSDDELAGLAETACEAVDLAPESPLLAQALATYARVLWRAYRVDEAIATATRALAVARATSARDAETSALVTLAVIEETTGTAARAAELLADATRQTSGDLSIDLRACFTEARVQYEQGHLVVAARSAARGVRLARENGLIWSTYGTDLRFLQYLVHFADGDWDAAERLAGDFGIRVGTRAEAVLSSFALFVEVARGRSAAAERLRWLAGFWSDELVSYMSRCLAAEQALWRGDPEAALEHVTAVMNLIEPFDPGLIRVAATGLWALADRRGDGDHALADDLVERARWAAANSPSGPRAEIGPEGGAWLARAEAEWRRVRGTADPAVWREATEAFGFGFVYEEARSRWRLAEALLEAGDREAAQAEWAAASEVADRLGAEPFRGALAELGRRARFTEAGHDSGDPGGPLATLTGREREVLAHVAAGLANREIGELLFISQKTVSVHVSNILAKLGVTSRTQAAAVAHRAGMANDTGAGNTV</sequence>
<keyword evidence="5" id="KW-1185">Reference proteome</keyword>
<dbReference type="GO" id="GO:0005524">
    <property type="term" value="F:ATP binding"/>
    <property type="evidence" value="ECO:0007669"/>
    <property type="project" value="UniProtKB-KW"/>
</dbReference>
<dbReference type="GO" id="GO:0004016">
    <property type="term" value="F:adenylate cyclase activity"/>
    <property type="evidence" value="ECO:0007669"/>
    <property type="project" value="TreeGrafter"/>
</dbReference>
<dbReference type="Pfam" id="PF13191">
    <property type="entry name" value="AAA_16"/>
    <property type="match status" value="1"/>
</dbReference>
<accession>A0A8J3XJ18</accession>
<dbReference type="Gene3D" id="1.25.40.10">
    <property type="entry name" value="Tetratricopeptide repeat domain"/>
    <property type="match status" value="1"/>
</dbReference>
<feature type="domain" description="HTH luxR-type" evidence="3">
    <location>
        <begin position="882"/>
        <end position="947"/>
    </location>
</feature>
<dbReference type="EMBL" id="BOOP01000046">
    <property type="protein sequence ID" value="GII42725.1"/>
    <property type="molecule type" value="Genomic_DNA"/>
</dbReference>
<dbReference type="InterPro" id="IPR011990">
    <property type="entry name" value="TPR-like_helical_dom_sf"/>
</dbReference>
<dbReference type="InterPro" id="IPR041664">
    <property type="entry name" value="AAA_16"/>
</dbReference>
<evidence type="ECO:0000313" key="4">
    <source>
        <dbReference type="EMBL" id="GII42725.1"/>
    </source>
</evidence>
<dbReference type="Proteomes" id="UP000622547">
    <property type="component" value="Unassembled WGS sequence"/>
</dbReference>
<dbReference type="PROSITE" id="PS00622">
    <property type="entry name" value="HTH_LUXR_1"/>
    <property type="match status" value="1"/>
</dbReference>